<evidence type="ECO:0000313" key="3">
    <source>
        <dbReference type="Proteomes" id="UP000503011"/>
    </source>
</evidence>
<accession>A0A6F8YT80</accession>
<evidence type="ECO:0000313" key="2">
    <source>
        <dbReference type="EMBL" id="BCB89324.1"/>
    </source>
</evidence>
<evidence type="ECO:0000256" key="1">
    <source>
        <dbReference type="SAM" id="MobiDB-lite"/>
    </source>
</evidence>
<dbReference type="AlphaFoldDB" id="A0A6F8YT80"/>
<name>A0A6F8YT80_9ACTN</name>
<reference evidence="2 3" key="2">
    <citation type="submission" date="2020-03" db="EMBL/GenBank/DDBJ databases">
        <authorList>
            <person name="Ichikawa N."/>
            <person name="Kimura A."/>
            <person name="Kitahashi Y."/>
            <person name="Uohara A."/>
        </authorList>
    </citation>
    <scope>NUCLEOTIDE SEQUENCE [LARGE SCALE GENOMIC DNA]</scope>
    <source>
        <strain evidence="2 3">NBRC 105367</strain>
    </source>
</reference>
<dbReference type="RefSeq" id="WP_173152283.1">
    <property type="nucleotide sequence ID" value="NZ_AP022871.1"/>
</dbReference>
<gene>
    <name evidence="2" type="ORF">Psuf_066370</name>
</gene>
<organism evidence="2 3">
    <name type="scientific">Phytohabitans suffuscus</name>
    <dbReference type="NCBI Taxonomy" id="624315"/>
    <lineage>
        <taxon>Bacteria</taxon>
        <taxon>Bacillati</taxon>
        <taxon>Actinomycetota</taxon>
        <taxon>Actinomycetes</taxon>
        <taxon>Micromonosporales</taxon>
        <taxon>Micromonosporaceae</taxon>
    </lineage>
</organism>
<reference evidence="2 3" key="1">
    <citation type="submission" date="2020-03" db="EMBL/GenBank/DDBJ databases">
        <title>Whole genome shotgun sequence of Phytohabitans suffuscus NBRC 105367.</title>
        <authorList>
            <person name="Komaki H."/>
            <person name="Tamura T."/>
        </authorList>
    </citation>
    <scope>NUCLEOTIDE SEQUENCE [LARGE SCALE GENOMIC DNA]</scope>
    <source>
        <strain evidence="2 3">NBRC 105367</strain>
    </source>
</reference>
<sequence length="266" mass="29546">MQQPVAQGVGFGIGEVGLDTWSTCGSGCGLWRSVITLNIGKLMGRFIASASVNMLQTHMGGCDDRYLQLWRTKEISNGVSWNGVDWLYGDPLQSKLVPSSNKTGCSGKANEWVEFDGAEVRKRVRSAADQNYSAISSGVRSSDEDTRGAWRRIQIDSVKLHVTYYIYPPLPDRLTVDGTSCVTNVSSSPWITSRYATLSARARSTESESVYLRMRIQKYGADSNFYWYRTPDSVGGNATVNRSPRSPRQRGRPPTRDGPIWARKTI</sequence>
<dbReference type="EMBL" id="AP022871">
    <property type="protein sequence ID" value="BCB89324.1"/>
    <property type="molecule type" value="Genomic_DNA"/>
</dbReference>
<feature type="region of interest" description="Disordered" evidence="1">
    <location>
        <begin position="236"/>
        <end position="266"/>
    </location>
</feature>
<proteinExistence type="predicted"/>
<protein>
    <submittedName>
        <fullName evidence="2">Uncharacterized protein</fullName>
    </submittedName>
</protein>
<keyword evidence="3" id="KW-1185">Reference proteome</keyword>
<dbReference type="KEGG" id="psuu:Psuf_066370"/>
<dbReference type="Proteomes" id="UP000503011">
    <property type="component" value="Chromosome"/>
</dbReference>